<comment type="caution">
    <text evidence="2">The sequence shown here is derived from an EMBL/GenBank/DDBJ whole genome shotgun (WGS) entry which is preliminary data.</text>
</comment>
<keyword evidence="1" id="KW-0175">Coiled coil</keyword>
<keyword evidence="3" id="KW-1185">Reference proteome</keyword>
<feature type="coiled-coil region" evidence="1">
    <location>
        <begin position="25"/>
        <end position="52"/>
    </location>
</feature>
<dbReference type="PANTHER" id="PTHR40070">
    <property type="entry name" value="UPF0478 PROTEIN YTXG"/>
    <property type="match status" value="1"/>
</dbReference>
<dbReference type="RefSeq" id="WP_025845360.1">
    <property type="nucleotide sequence ID" value="NZ_JAUMKJ010000018.1"/>
</dbReference>
<dbReference type="InterPro" id="IPR009293">
    <property type="entry name" value="UPF0478"/>
</dbReference>
<sequence length="160" mass="17379">MIIEISVAVIALAFAALVVFLIMTLRSLSTVLTQTNETIRELQQQVNGISKEATEVLRHTNEVTVDVRNKLHSIDSVVYSVKNIGDAVQEITSSIKQASASVAGSIRTKVVKERPAAAGGPGKDKVATVMQAVPVAIELWQAFRSRKPQAGRRQAYPQRT</sequence>
<gene>
    <name evidence="2" type="ORF">Q3C12_15960</name>
</gene>
<evidence type="ECO:0000256" key="1">
    <source>
        <dbReference type="SAM" id="Coils"/>
    </source>
</evidence>
<dbReference type="PANTHER" id="PTHR40070:SF1">
    <property type="entry name" value="UPF0478 PROTEIN YTXG"/>
    <property type="match status" value="1"/>
</dbReference>
<dbReference type="Gene3D" id="1.10.287.950">
    <property type="entry name" value="Methyl-accepting chemotaxis protein"/>
    <property type="match status" value="1"/>
</dbReference>
<reference evidence="2" key="1">
    <citation type="submission" date="2023-07" db="EMBL/GenBank/DDBJ databases">
        <authorList>
            <person name="Aktuganov G."/>
            <person name="Boyko T."/>
            <person name="Delegan Y."/>
            <person name="Galimzianova N."/>
            <person name="Gilvanova E."/>
            <person name="Korobov V."/>
            <person name="Kuzmina L."/>
            <person name="Melentiev A."/>
            <person name="Milman P."/>
            <person name="Ryabova A."/>
            <person name="Stupak E."/>
            <person name="Yasakov T."/>
            <person name="Zharikova N."/>
            <person name="Zhurenko E."/>
        </authorList>
    </citation>
    <scope>NUCLEOTIDE SEQUENCE</scope>
    <source>
        <strain evidence="2">IB-739</strain>
    </source>
</reference>
<protein>
    <submittedName>
        <fullName evidence="2">DUF948 domain-containing protein</fullName>
    </submittedName>
</protein>
<proteinExistence type="predicted"/>
<dbReference type="SUPFAM" id="SSF58104">
    <property type="entry name" value="Methyl-accepting chemotaxis protein (MCP) signaling domain"/>
    <property type="match status" value="1"/>
</dbReference>
<dbReference type="Proteomes" id="UP001168883">
    <property type="component" value="Unassembled WGS sequence"/>
</dbReference>
<dbReference type="EMBL" id="JAUMKJ010000018">
    <property type="protein sequence ID" value="MDO3678508.1"/>
    <property type="molecule type" value="Genomic_DNA"/>
</dbReference>
<dbReference type="Pfam" id="PF06103">
    <property type="entry name" value="DUF948"/>
    <property type="match status" value="1"/>
</dbReference>
<name>A0ABT8VC38_9BACL</name>
<evidence type="ECO:0000313" key="3">
    <source>
        <dbReference type="Proteomes" id="UP001168883"/>
    </source>
</evidence>
<evidence type="ECO:0000313" key="2">
    <source>
        <dbReference type="EMBL" id="MDO3678508.1"/>
    </source>
</evidence>
<organism evidence="2 3">
    <name type="scientific">Paenibacillus ehimensis</name>
    <dbReference type="NCBI Taxonomy" id="79264"/>
    <lineage>
        <taxon>Bacteria</taxon>
        <taxon>Bacillati</taxon>
        <taxon>Bacillota</taxon>
        <taxon>Bacilli</taxon>
        <taxon>Bacillales</taxon>
        <taxon>Paenibacillaceae</taxon>
        <taxon>Paenibacillus</taxon>
    </lineage>
</organism>
<accession>A0ABT8VC38</accession>